<feature type="chain" id="PRO_5046634832" evidence="1">
    <location>
        <begin position="33"/>
        <end position="377"/>
    </location>
</feature>
<proteinExistence type="predicted"/>
<dbReference type="EMBL" id="JBHSFN010000028">
    <property type="protein sequence ID" value="MFC4591010.1"/>
    <property type="molecule type" value="Genomic_DNA"/>
</dbReference>
<gene>
    <name evidence="3" type="ORF">ACFO8L_33290</name>
</gene>
<comment type="caution">
    <text evidence="3">The sequence shown here is derived from an EMBL/GenBank/DDBJ whole genome shotgun (WGS) entry which is preliminary data.</text>
</comment>
<reference evidence="4" key="1">
    <citation type="journal article" date="2019" name="Int. J. Syst. Evol. Microbiol.">
        <title>The Global Catalogue of Microorganisms (GCM) 10K type strain sequencing project: providing services to taxonomists for standard genome sequencing and annotation.</title>
        <authorList>
            <consortium name="The Broad Institute Genomics Platform"/>
            <consortium name="The Broad Institute Genome Sequencing Center for Infectious Disease"/>
            <person name="Wu L."/>
            <person name="Ma J."/>
        </authorList>
    </citation>
    <scope>NUCLEOTIDE SEQUENCE [LARGE SCALE GENOMIC DNA]</scope>
    <source>
        <strain evidence="4">CCUG 49560</strain>
    </source>
</reference>
<dbReference type="Proteomes" id="UP001595891">
    <property type="component" value="Unassembled WGS sequence"/>
</dbReference>
<evidence type="ECO:0000256" key="1">
    <source>
        <dbReference type="SAM" id="SignalP"/>
    </source>
</evidence>
<name>A0ABV9EQK6_9ACTN</name>
<accession>A0ABV9EQK6</accession>
<evidence type="ECO:0000259" key="2">
    <source>
        <dbReference type="Pfam" id="PF13946"/>
    </source>
</evidence>
<keyword evidence="1" id="KW-0732">Signal</keyword>
<dbReference type="RefSeq" id="WP_262843537.1">
    <property type="nucleotide sequence ID" value="NZ_JANZYP010000019.1"/>
</dbReference>
<keyword evidence="4" id="KW-1185">Reference proteome</keyword>
<feature type="signal peptide" evidence="1">
    <location>
        <begin position="1"/>
        <end position="32"/>
    </location>
</feature>
<dbReference type="Pfam" id="PF13946">
    <property type="entry name" value="DUF4214"/>
    <property type="match status" value="1"/>
</dbReference>
<evidence type="ECO:0000313" key="3">
    <source>
        <dbReference type="EMBL" id="MFC4591010.1"/>
    </source>
</evidence>
<evidence type="ECO:0000313" key="4">
    <source>
        <dbReference type="Proteomes" id="UP001595891"/>
    </source>
</evidence>
<sequence length="377" mass="41311">MTARRPFTITTLVGVMAAGWVAVSNPAAVASAATVADSARTIPAPATAVRHAKVVDTLSYFLNTRKRALTGGHAISQTYDGPRAYLVKWAADAYETYTYDAKYIYLREDHSGSPVPGSYTFTNGRWMKRSMAVGERISVKNNYIQSFSFGTGGCTPTTRGFYPYTNVLEARLPKYDLGGTVGVQDVIVLRYDYGYPGGADIYEKMYYAKGLGLVKWEEYQDDKVVHSSTFNRYSADPLVEPDLRTECAGTPLPPSPDTPPLPASVPAFVDMLYSCVLDVEEPDDPGFNLWVKQLRTGVLTVPQTYTAFFGYQKTTISNEQFARKLYGCILFRTPGSDGMTGVLTALKAGTTRTDLVSGVLKSAEFNSGLLPRLEALR</sequence>
<feature type="domain" description="DUF4214" evidence="2">
    <location>
        <begin position="313"/>
        <end position="366"/>
    </location>
</feature>
<dbReference type="InterPro" id="IPR025282">
    <property type="entry name" value="DUF4214"/>
</dbReference>
<organism evidence="3 4">
    <name type="scientific">Sphaerisporangium corydalis</name>
    <dbReference type="NCBI Taxonomy" id="1441875"/>
    <lineage>
        <taxon>Bacteria</taxon>
        <taxon>Bacillati</taxon>
        <taxon>Actinomycetota</taxon>
        <taxon>Actinomycetes</taxon>
        <taxon>Streptosporangiales</taxon>
        <taxon>Streptosporangiaceae</taxon>
        <taxon>Sphaerisporangium</taxon>
    </lineage>
</organism>
<protein>
    <submittedName>
        <fullName evidence="3">DUF4214 domain-containing protein</fullName>
    </submittedName>
</protein>